<dbReference type="PANTHER" id="PTHR34220:SF7">
    <property type="entry name" value="SENSOR HISTIDINE KINASE YPDA"/>
    <property type="match status" value="1"/>
</dbReference>
<keyword evidence="3" id="KW-0808">Transferase</keyword>
<gene>
    <name evidence="3" type="ORF">Mucpa_6433</name>
</gene>
<dbReference type="HOGENOM" id="CLU_020473_1_0_10"/>
<feature type="transmembrane region" description="Helical" evidence="1">
    <location>
        <begin position="66"/>
        <end position="86"/>
    </location>
</feature>
<evidence type="ECO:0000256" key="1">
    <source>
        <dbReference type="SAM" id="Phobius"/>
    </source>
</evidence>
<dbReference type="Proteomes" id="UP000002774">
    <property type="component" value="Chromosome"/>
</dbReference>
<reference evidence="3" key="1">
    <citation type="submission" date="2011-09" db="EMBL/GenBank/DDBJ databases">
        <title>The permanent draft genome of Mucilaginibacter paludis DSM 18603.</title>
        <authorList>
            <consortium name="US DOE Joint Genome Institute (JGI-PGF)"/>
            <person name="Lucas S."/>
            <person name="Han J."/>
            <person name="Lapidus A."/>
            <person name="Bruce D."/>
            <person name="Goodwin L."/>
            <person name="Pitluck S."/>
            <person name="Peters L."/>
            <person name="Kyrpides N."/>
            <person name="Mavromatis K."/>
            <person name="Ivanova N."/>
            <person name="Mikhailova N."/>
            <person name="Held B."/>
            <person name="Detter J.C."/>
            <person name="Tapia R."/>
            <person name="Han C."/>
            <person name="Land M."/>
            <person name="Hauser L."/>
            <person name="Markowitz V."/>
            <person name="Cheng J.-F."/>
            <person name="Hugenholtz P."/>
            <person name="Woyke T."/>
            <person name="Wu D."/>
            <person name="Tindall B."/>
            <person name="Brambilla E."/>
            <person name="Klenk H.-P."/>
            <person name="Eisen J.A."/>
        </authorList>
    </citation>
    <scope>NUCLEOTIDE SEQUENCE [LARGE SCALE GENOMIC DNA]</scope>
    <source>
        <strain evidence="3">DSM 18603</strain>
    </source>
</reference>
<dbReference type="GO" id="GO:0000155">
    <property type="term" value="F:phosphorelay sensor kinase activity"/>
    <property type="evidence" value="ECO:0007669"/>
    <property type="project" value="InterPro"/>
</dbReference>
<dbReference type="Pfam" id="PF06580">
    <property type="entry name" value="His_kinase"/>
    <property type="match status" value="1"/>
</dbReference>
<dbReference type="STRING" id="714943.Mucpa_6433"/>
<keyword evidence="4" id="KW-1185">Reference proteome</keyword>
<name>H1Y800_9SPHI</name>
<dbReference type="InterPro" id="IPR036890">
    <property type="entry name" value="HATPase_C_sf"/>
</dbReference>
<keyword evidence="1" id="KW-1133">Transmembrane helix</keyword>
<sequence length="376" mass="43016">MVALLEAFISSAVNSGNLYVTLYFTTIKMIIKPWLYKTIPAIIWLLLLVLPFLSSPSNIPHDVHQIFLINIFISNILLLCIFYIHTYWAYPLFKNKGLVRYFLVLVALLAVYWLYWAFFSPAPPPHEAFRGHHFDKGGNRGPGGGPHSFMAVLSPLIAILCSFCYRVIIDNASREEMIRERETIHLRTELNFLRSQISPHFMFNVLNNLVALARKKSDALEPAIMNLSQLMRYMLYESDDNLVPLTREIEYLKNYIELQRLRFSDSVKVTMNINGDPGLITIEPMLLIPFVENAFKHGTGLLEEPVILISLDISDTAIQFRALNSVNLLDGSKDKGSGIGLANVQRRLAILYPEKHELRIFKRDSSFIIELTIQLS</sequence>
<evidence type="ECO:0000259" key="2">
    <source>
        <dbReference type="Pfam" id="PF06580"/>
    </source>
</evidence>
<dbReference type="InterPro" id="IPR010559">
    <property type="entry name" value="Sig_transdc_His_kin_internal"/>
</dbReference>
<dbReference type="GO" id="GO:0016020">
    <property type="term" value="C:membrane"/>
    <property type="evidence" value="ECO:0007669"/>
    <property type="project" value="InterPro"/>
</dbReference>
<feature type="domain" description="Signal transduction histidine kinase internal region" evidence="2">
    <location>
        <begin position="189"/>
        <end position="266"/>
    </location>
</feature>
<dbReference type="AlphaFoldDB" id="H1Y800"/>
<feature type="transmembrane region" description="Helical" evidence="1">
    <location>
        <begin position="34"/>
        <end position="54"/>
    </location>
</feature>
<dbReference type="PANTHER" id="PTHR34220">
    <property type="entry name" value="SENSOR HISTIDINE KINASE YPDA"/>
    <property type="match status" value="1"/>
</dbReference>
<dbReference type="EMBL" id="CM001403">
    <property type="protein sequence ID" value="EHQ30486.1"/>
    <property type="molecule type" value="Genomic_DNA"/>
</dbReference>
<organism evidence="3 4">
    <name type="scientific">Mucilaginibacter paludis DSM 18603</name>
    <dbReference type="NCBI Taxonomy" id="714943"/>
    <lineage>
        <taxon>Bacteria</taxon>
        <taxon>Pseudomonadati</taxon>
        <taxon>Bacteroidota</taxon>
        <taxon>Sphingobacteriia</taxon>
        <taxon>Sphingobacteriales</taxon>
        <taxon>Sphingobacteriaceae</taxon>
        <taxon>Mucilaginibacter</taxon>
    </lineage>
</organism>
<evidence type="ECO:0000313" key="4">
    <source>
        <dbReference type="Proteomes" id="UP000002774"/>
    </source>
</evidence>
<keyword evidence="1" id="KW-0812">Transmembrane</keyword>
<dbReference type="InterPro" id="IPR050640">
    <property type="entry name" value="Bact_2-comp_sensor_kinase"/>
</dbReference>
<keyword evidence="3" id="KW-0418">Kinase</keyword>
<dbReference type="SUPFAM" id="SSF55874">
    <property type="entry name" value="ATPase domain of HSP90 chaperone/DNA topoisomerase II/histidine kinase"/>
    <property type="match status" value="1"/>
</dbReference>
<keyword evidence="1" id="KW-0472">Membrane</keyword>
<evidence type="ECO:0000313" key="3">
    <source>
        <dbReference type="EMBL" id="EHQ30486.1"/>
    </source>
</evidence>
<dbReference type="eggNOG" id="COG2972">
    <property type="taxonomic scope" value="Bacteria"/>
</dbReference>
<feature type="transmembrane region" description="Helical" evidence="1">
    <location>
        <begin position="98"/>
        <end position="118"/>
    </location>
</feature>
<proteinExistence type="predicted"/>
<protein>
    <submittedName>
        <fullName evidence="3">Signal transduction histidine kinase</fullName>
    </submittedName>
</protein>
<feature type="transmembrane region" description="Helical" evidence="1">
    <location>
        <begin position="149"/>
        <end position="169"/>
    </location>
</feature>
<accession>H1Y800</accession>